<feature type="transmembrane region" description="Helical" evidence="5">
    <location>
        <begin position="412"/>
        <end position="432"/>
    </location>
</feature>
<feature type="transmembrane region" description="Helical" evidence="5">
    <location>
        <begin position="264"/>
        <end position="285"/>
    </location>
</feature>
<protein>
    <submittedName>
        <fullName evidence="8">Transmembrane protein</fullName>
    </submittedName>
</protein>
<evidence type="ECO:0000313" key="9">
    <source>
        <dbReference type="Proteomes" id="UP001146793"/>
    </source>
</evidence>
<keyword evidence="2 5" id="KW-0812">Transmembrane</keyword>
<evidence type="ECO:0000256" key="3">
    <source>
        <dbReference type="ARBA" id="ARBA00022989"/>
    </source>
</evidence>
<dbReference type="GO" id="GO:0015643">
    <property type="term" value="F:toxic substance binding"/>
    <property type="evidence" value="ECO:0007669"/>
    <property type="project" value="InterPro"/>
</dbReference>
<gene>
    <name evidence="8" type="ORF">M0812_05167</name>
</gene>
<proteinExistence type="predicted"/>
<dbReference type="InterPro" id="IPR054077">
    <property type="entry name" value="TMEM181_GOLD"/>
</dbReference>
<dbReference type="Proteomes" id="UP001146793">
    <property type="component" value="Unassembled WGS sequence"/>
</dbReference>
<sequence>MKKDDDKTDEQFLRSHNRSGYSSMVMKFENFNLMQFVCYFFFYLLVVIVSLVITSYGPSVTKNSVQTKNVNPKSYEWIIEREISNLERLNQPISSSIQLENTKDLIVSANVFLTVKVYGLPKDSKGVVKPKLLSNSTHKRKIFCKAKAKCVPIRLMEEPFLRYDSYRVNVLMKRNFTTNFFTKITINWKIRNTKITIFETFFRYSYLMASLIIILITTRSCKDIPSGLFSTEQKWIAYLLPCLVLYNNPFSTLSLFIPSPANDIFQALVSLLFLHLLVLFVLCLIDNHRVPLLQRKWYKFYLPKILLLTISFLSIFIVYTKERLKREEDMLYTSIFDFSGIKHIGVLLILIVIILIIWIFAGSIITYIKLKKIQTQMKKFKFFLAINFFTFIIFAILFFIRVGGRKNNTTGIYLSTYTVFNFYIYFLVLAYLPSKQFKSKIHKIIQNSSKGDTLDQQVIDNLNFDGIEKKNKSNLNNDFDMEEIENDQNNDFFLSEKND</sequence>
<dbReference type="GO" id="GO:0016020">
    <property type="term" value="C:membrane"/>
    <property type="evidence" value="ECO:0007669"/>
    <property type="project" value="UniProtKB-SubCell"/>
</dbReference>
<evidence type="ECO:0000313" key="8">
    <source>
        <dbReference type="EMBL" id="KAJ3451126.1"/>
    </source>
</evidence>
<dbReference type="PANTHER" id="PTHR31918:SF1">
    <property type="entry name" value="TRANSMEMBRANE PROTEIN 181"/>
    <property type="match status" value="1"/>
</dbReference>
<dbReference type="Pfam" id="PF21885">
    <property type="entry name" value="TMEM181_GOLD"/>
    <property type="match status" value="1"/>
</dbReference>
<evidence type="ECO:0000256" key="5">
    <source>
        <dbReference type="SAM" id="Phobius"/>
    </source>
</evidence>
<feature type="domain" description="Wntless-like transmembrane" evidence="6">
    <location>
        <begin position="193"/>
        <end position="435"/>
    </location>
</feature>
<comment type="subcellular location">
    <subcellularLocation>
        <location evidence="1">Membrane</location>
        <topology evidence="1">Multi-pass membrane protein</topology>
    </subcellularLocation>
</comment>
<feature type="transmembrane region" description="Helical" evidence="5">
    <location>
        <begin position="201"/>
        <end position="218"/>
    </location>
</feature>
<dbReference type="InterPro" id="IPR040416">
    <property type="entry name" value="TMEM181"/>
</dbReference>
<evidence type="ECO:0000259" key="7">
    <source>
        <dbReference type="Pfam" id="PF21885"/>
    </source>
</evidence>
<evidence type="ECO:0000256" key="2">
    <source>
        <dbReference type="ARBA" id="ARBA00022692"/>
    </source>
</evidence>
<feature type="transmembrane region" description="Helical" evidence="5">
    <location>
        <begin position="36"/>
        <end position="57"/>
    </location>
</feature>
<feature type="transmembrane region" description="Helical" evidence="5">
    <location>
        <begin position="297"/>
        <end position="320"/>
    </location>
</feature>
<keyword evidence="3 5" id="KW-1133">Transmembrane helix</keyword>
<accession>A0AAV8AA01</accession>
<dbReference type="PANTHER" id="PTHR31918">
    <property type="entry name" value="TRANSMEMBRANE PROTEIN 181"/>
    <property type="match status" value="1"/>
</dbReference>
<feature type="domain" description="TMEM181 GOLD" evidence="7">
    <location>
        <begin position="94"/>
        <end position="189"/>
    </location>
</feature>
<dbReference type="InterPro" id="IPR047843">
    <property type="entry name" value="WLS-like_TM"/>
</dbReference>
<dbReference type="EMBL" id="JANTQA010000011">
    <property type="protein sequence ID" value="KAJ3451126.1"/>
    <property type="molecule type" value="Genomic_DNA"/>
</dbReference>
<reference evidence="8" key="1">
    <citation type="submission" date="2022-08" db="EMBL/GenBank/DDBJ databases">
        <title>Novel sulphate-reducing endosymbionts in the free-living metamonad Anaeramoeba.</title>
        <authorList>
            <person name="Jerlstrom-Hultqvist J."/>
            <person name="Cepicka I."/>
            <person name="Gallot-Lavallee L."/>
            <person name="Salas-Leiva D."/>
            <person name="Curtis B.A."/>
            <person name="Zahonova K."/>
            <person name="Pipaliya S."/>
            <person name="Dacks J."/>
            <person name="Roger A.J."/>
        </authorList>
    </citation>
    <scope>NUCLEOTIDE SEQUENCE</scope>
    <source>
        <strain evidence="8">Busselton2</strain>
    </source>
</reference>
<feature type="transmembrane region" description="Helical" evidence="5">
    <location>
        <begin position="380"/>
        <end position="400"/>
    </location>
</feature>
<evidence type="ECO:0000259" key="6">
    <source>
        <dbReference type="Pfam" id="PF06664"/>
    </source>
</evidence>
<organism evidence="8 9">
    <name type="scientific">Anaeramoeba flamelloides</name>
    <dbReference type="NCBI Taxonomy" id="1746091"/>
    <lineage>
        <taxon>Eukaryota</taxon>
        <taxon>Metamonada</taxon>
        <taxon>Anaeramoebidae</taxon>
        <taxon>Anaeramoeba</taxon>
    </lineage>
</organism>
<evidence type="ECO:0000256" key="1">
    <source>
        <dbReference type="ARBA" id="ARBA00004141"/>
    </source>
</evidence>
<evidence type="ECO:0000256" key="4">
    <source>
        <dbReference type="ARBA" id="ARBA00023136"/>
    </source>
</evidence>
<name>A0AAV8AA01_9EUKA</name>
<keyword evidence="4 5" id="KW-0472">Membrane</keyword>
<feature type="transmembrane region" description="Helical" evidence="5">
    <location>
        <begin position="340"/>
        <end position="368"/>
    </location>
</feature>
<comment type="caution">
    <text evidence="8">The sequence shown here is derived from an EMBL/GenBank/DDBJ whole genome shotgun (WGS) entry which is preliminary data.</text>
</comment>
<dbReference type="AlphaFoldDB" id="A0AAV8AA01"/>
<dbReference type="Pfam" id="PF06664">
    <property type="entry name" value="WLS-like_TM"/>
    <property type="match status" value="1"/>
</dbReference>